<evidence type="ECO:0000313" key="3">
    <source>
        <dbReference type="Proteomes" id="UP000184394"/>
    </source>
</evidence>
<evidence type="ECO:0000313" key="2">
    <source>
        <dbReference type="EMBL" id="SHM58979.1"/>
    </source>
</evidence>
<dbReference type="GO" id="GO:0003677">
    <property type="term" value="F:DNA binding"/>
    <property type="evidence" value="ECO:0007669"/>
    <property type="project" value="InterPro"/>
</dbReference>
<proteinExistence type="predicted"/>
<reference evidence="2 3" key="1">
    <citation type="submission" date="2016-11" db="EMBL/GenBank/DDBJ databases">
        <authorList>
            <person name="Jaros S."/>
            <person name="Januszkiewicz K."/>
            <person name="Wedrychowicz H."/>
        </authorList>
    </citation>
    <scope>NUCLEOTIDE SEQUENCE [LARGE SCALE GENOMIC DNA]</scope>
    <source>
        <strain evidence="2 3">Y1</strain>
    </source>
</reference>
<dbReference type="InterPro" id="IPR001387">
    <property type="entry name" value="Cro/C1-type_HTH"/>
</dbReference>
<dbReference type="Proteomes" id="UP000184394">
    <property type="component" value="Unassembled WGS sequence"/>
</dbReference>
<dbReference type="Gene3D" id="1.10.260.40">
    <property type="entry name" value="lambda repressor-like DNA-binding domains"/>
    <property type="match status" value="1"/>
</dbReference>
<protein>
    <submittedName>
        <fullName evidence="2">Helix-turn-helix</fullName>
    </submittedName>
</protein>
<sequence>MSIIGDKIHRIRDFRGMTQKQLGMAVGFDERSADVRIAQYESGTRTPKQALVELLAEALDVNPRFLADDEILGAEGVMMMLFELDEHYPISIEDCEDEDDNRRKGIVFGSILMTDLLSEWQRRKKDLADGKISKAEYTEWKLNWPKTTDDCGKHEPAKEWRNL</sequence>
<dbReference type="Pfam" id="PF01381">
    <property type="entry name" value="HTH_3"/>
    <property type="match status" value="1"/>
</dbReference>
<dbReference type="SMART" id="SM00530">
    <property type="entry name" value="HTH_XRE"/>
    <property type="match status" value="1"/>
</dbReference>
<evidence type="ECO:0000259" key="1">
    <source>
        <dbReference type="PROSITE" id="PS50943"/>
    </source>
</evidence>
<dbReference type="EMBL" id="FRCT01000007">
    <property type="protein sequence ID" value="SHM58979.1"/>
    <property type="molecule type" value="Genomic_DNA"/>
</dbReference>
<organism evidence="2 3">
    <name type="scientific">Ruminococcus flavefaciens</name>
    <dbReference type="NCBI Taxonomy" id="1265"/>
    <lineage>
        <taxon>Bacteria</taxon>
        <taxon>Bacillati</taxon>
        <taxon>Bacillota</taxon>
        <taxon>Clostridia</taxon>
        <taxon>Eubacteriales</taxon>
        <taxon>Oscillospiraceae</taxon>
        <taxon>Ruminococcus</taxon>
    </lineage>
</organism>
<dbReference type="AlphaFoldDB" id="A0A1M7K113"/>
<accession>A0A1M7K113</accession>
<dbReference type="PROSITE" id="PS50943">
    <property type="entry name" value="HTH_CROC1"/>
    <property type="match status" value="1"/>
</dbReference>
<name>A0A1M7K113_RUMFL</name>
<dbReference type="OrthoDB" id="9785138at2"/>
<dbReference type="CDD" id="cd00093">
    <property type="entry name" value="HTH_XRE"/>
    <property type="match status" value="1"/>
</dbReference>
<dbReference type="InterPro" id="IPR010982">
    <property type="entry name" value="Lambda_DNA-bd_dom_sf"/>
</dbReference>
<feature type="domain" description="HTH cro/C1-type" evidence="1">
    <location>
        <begin position="8"/>
        <end position="66"/>
    </location>
</feature>
<dbReference type="SUPFAM" id="SSF47413">
    <property type="entry name" value="lambda repressor-like DNA-binding domains"/>
    <property type="match status" value="1"/>
</dbReference>
<dbReference type="RefSeq" id="WP_072950771.1">
    <property type="nucleotide sequence ID" value="NZ_FRCT01000007.1"/>
</dbReference>
<gene>
    <name evidence="2" type="ORF">SAMN04487860_10737</name>
</gene>